<dbReference type="PROSITE" id="PS50249">
    <property type="entry name" value="MPN"/>
    <property type="match status" value="1"/>
</dbReference>
<dbReference type="EMBL" id="PJQM01003770">
    <property type="protein sequence ID" value="RCH87185.1"/>
    <property type="molecule type" value="Genomic_DNA"/>
</dbReference>
<proteinExistence type="predicted"/>
<dbReference type="Proteomes" id="UP000253551">
    <property type="component" value="Unassembled WGS sequence"/>
</dbReference>
<dbReference type="Gene3D" id="3.40.140.10">
    <property type="entry name" value="Cytidine Deaminase, domain 2"/>
    <property type="match status" value="1"/>
</dbReference>
<feature type="domain" description="MPN" evidence="1">
    <location>
        <begin position="1"/>
        <end position="91"/>
    </location>
</feature>
<dbReference type="SUPFAM" id="SSF102712">
    <property type="entry name" value="JAB1/MPN domain"/>
    <property type="match status" value="1"/>
</dbReference>
<accession>A0A367JBC5</accession>
<evidence type="ECO:0000313" key="2">
    <source>
        <dbReference type="EMBL" id="RCH87185.1"/>
    </source>
</evidence>
<sequence length="207" mass="24356">SDKTKDRVEIAPENLHLAAIQAEELGKQINQDMMVIGWYHSHPHITVFPSHIDVRTQLSQQLMDNRFFGIIVSCFDTTSDNSEKMQITCFQSEQTEKRQVPLFIEPEENISPSIRQLYLDLPKHLYDEYKKEYNQQRTHYDMNNPKEALPDLMTQSYNAHVYGKLVMDLMDTVILPATHLLNSKEKALDKEIEEYEQLLFKKELIHF</sequence>
<dbReference type="STRING" id="4846.A0A367JBC5"/>
<dbReference type="PANTHER" id="PTHR10410">
    <property type="entry name" value="EUKARYOTIC TRANSLATION INITIATION FACTOR 3 -RELATED"/>
    <property type="match status" value="1"/>
</dbReference>
<dbReference type="GO" id="GO:0008237">
    <property type="term" value="F:metallopeptidase activity"/>
    <property type="evidence" value="ECO:0007669"/>
    <property type="project" value="InterPro"/>
</dbReference>
<comment type="caution">
    <text evidence="2">The sequence shown here is derived from an EMBL/GenBank/DDBJ whole genome shotgun (WGS) entry which is preliminary data.</text>
</comment>
<feature type="non-terminal residue" evidence="2">
    <location>
        <position position="1"/>
    </location>
</feature>
<dbReference type="AlphaFoldDB" id="A0A367JBC5"/>
<name>A0A367JBC5_RHIST</name>
<protein>
    <recommendedName>
        <fullName evidence="1">MPN domain-containing protein</fullName>
    </recommendedName>
</protein>
<dbReference type="InterPro" id="IPR000555">
    <property type="entry name" value="JAMM/MPN+_dom"/>
</dbReference>
<evidence type="ECO:0000313" key="3">
    <source>
        <dbReference type="Proteomes" id="UP000253551"/>
    </source>
</evidence>
<organism evidence="2 3">
    <name type="scientific">Rhizopus stolonifer</name>
    <name type="common">Rhizopus nigricans</name>
    <dbReference type="NCBI Taxonomy" id="4846"/>
    <lineage>
        <taxon>Eukaryota</taxon>
        <taxon>Fungi</taxon>
        <taxon>Fungi incertae sedis</taxon>
        <taxon>Mucoromycota</taxon>
        <taxon>Mucoromycotina</taxon>
        <taxon>Mucoromycetes</taxon>
        <taxon>Mucorales</taxon>
        <taxon>Mucorineae</taxon>
        <taxon>Rhizopodaceae</taxon>
        <taxon>Rhizopus</taxon>
    </lineage>
</organism>
<dbReference type="Pfam" id="PF18110">
    <property type="entry name" value="BRCC36_C"/>
    <property type="match status" value="1"/>
</dbReference>
<dbReference type="InterPro" id="IPR040749">
    <property type="entry name" value="BRCC36_C"/>
</dbReference>
<reference evidence="2 3" key="1">
    <citation type="journal article" date="2018" name="G3 (Bethesda)">
        <title>Phylogenetic and Phylogenomic Definition of Rhizopus Species.</title>
        <authorList>
            <person name="Gryganskyi A.P."/>
            <person name="Golan J."/>
            <person name="Dolatabadi S."/>
            <person name="Mondo S."/>
            <person name="Robb S."/>
            <person name="Idnurm A."/>
            <person name="Muszewska A."/>
            <person name="Steczkiewicz K."/>
            <person name="Masonjones S."/>
            <person name="Liao H.L."/>
            <person name="Gajdeczka M.T."/>
            <person name="Anike F."/>
            <person name="Vuek A."/>
            <person name="Anishchenko I.M."/>
            <person name="Voigt K."/>
            <person name="de Hoog G.S."/>
            <person name="Smith M.E."/>
            <person name="Heitman J."/>
            <person name="Vilgalys R."/>
            <person name="Stajich J.E."/>
        </authorList>
    </citation>
    <scope>NUCLEOTIDE SEQUENCE [LARGE SCALE GENOMIC DNA]</scope>
    <source>
        <strain evidence="2 3">LSU 92-RS-03</strain>
    </source>
</reference>
<dbReference type="InterPro" id="IPR050242">
    <property type="entry name" value="JAMM_MPN+_peptidase_M67A"/>
</dbReference>
<dbReference type="InterPro" id="IPR037518">
    <property type="entry name" value="MPN"/>
</dbReference>
<gene>
    <name evidence="2" type="ORF">CU098_001663</name>
</gene>
<dbReference type="Pfam" id="PF01398">
    <property type="entry name" value="JAB"/>
    <property type="match status" value="1"/>
</dbReference>
<keyword evidence="3" id="KW-1185">Reference proteome</keyword>
<evidence type="ECO:0000259" key="1">
    <source>
        <dbReference type="PROSITE" id="PS50249"/>
    </source>
</evidence>
<dbReference type="OrthoDB" id="446074at2759"/>